<evidence type="ECO:0000256" key="3">
    <source>
        <dbReference type="PROSITE-ProRule" id="PRU00339"/>
    </source>
</evidence>
<dbReference type="PANTHER" id="PTHR44858:SF1">
    <property type="entry name" value="UDP-N-ACETYLGLUCOSAMINE--PEPTIDE N-ACETYLGLUCOSAMINYLTRANSFERASE SPINDLY-RELATED"/>
    <property type="match status" value="1"/>
</dbReference>
<dbReference type="KEGG" id="sgd:ELQ87_22220"/>
<dbReference type="InterPro" id="IPR011990">
    <property type="entry name" value="TPR-like_helical_dom_sf"/>
</dbReference>
<dbReference type="PROSITE" id="PS50005">
    <property type="entry name" value="TPR"/>
    <property type="match status" value="4"/>
</dbReference>
<dbReference type="InterPro" id="IPR021228">
    <property type="entry name" value="BrxD"/>
</dbReference>
<evidence type="ECO:0000313" key="8">
    <source>
        <dbReference type="Proteomes" id="UP000501753"/>
    </source>
</evidence>
<evidence type="ECO:0000256" key="1">
    <source>
        <dbReference type="ARBA" id="ARBA00022737"/>
    </source>
</evidence>
<keyword evidence="1" id="KW-0677">Repeat</keyword>
<dbReference type="SUPFAM" id="SSF48452">
    <property type="entry name" value="TPR-like"/>
    <property type="match status" value="2"/>
</dbReference>
<evidence type="ECO:0000313" key="7">
    <source>
        <dbReference type="Proteomes" id="UP000271291"/>
    </source>
</evidence>
<dbReference type="Gene3D" id="1.25.40.10">
    <property type="entry name" value="Tetratricopeptide repeat domain"/>
    <property type="match status" value="3"/>
</dbReference>
<dbReference type="PANTHER" id="PTHR44858">
    <property type="entry name" value="TETRATRICOPEPTIDE REPEAT PROTEIN 6"/>
    <property type="match status" value="1"/>
</dbReference>
<name>A0A3Q9KQ40_STRGD</name>
<dbReference type="EMBL" id="CP034687">
    <property type="protein sequence ID" value="AZS86668.1"/>
    <property type="molecule type" value="Genomic_DNA"/>
</dbReference>
<dbReference type="InterPro" id="IPR027417">
    <property type="entry name" value="P-loop_NTPase"/>
</dbReference>
<dbReference type="Proteomes" id="UP000501753">
    <property type="component" value="Chromosome"/>
</dbReference>
<dbReference type="AlphaFoldDB" id="A0A3Q9KQ40"/>
<dbReference type="Pfam" id="PF10923">
    <property type="entry name" value="BrxC_BrxD"/>
    <property type="match status" value="1"/>
</dbReference>
<gene>
    <name evidence="6" type="ORF">DDJ31_17045</name>
    <name evidence="5" type="ORF">ELQ87_22220</name>
</gene>
<dbReference type="OrthoDB" id="9814944at2"/>
<dbReference type="EMBL" id="CP029078">
    <property type="protein sequence ID" value="QCN86468.1"/>
    <property type="molecule type" value="Genomic_DNA"/>
</dbReference>
<accession>A0A3Q9KQ40</accession>
<keyword evidence="2 3" id="KW-0802">TPR repeat</keyword>
<dbReference type="SMART" id="SM00028">
    <property type="entry name" value="TPR"/>
    <property type="match status" value="8"/>
</dbReference>
<proteinExistence type="predicted"/>
<evidence type="ECO:0000256" key="2">
    <source>
        <dbReference type="ARBA" id="ARBA00022803"/>
    </source>
</evidence>
<dbReference type="SUPFAM" id="SSF52540">
    <property type="entry name" value="P-loop containing nucleoside triphosphate hydrolases"/>
    <property type="match status" value="1"/>
</dbReference>
<dbReference type="Pfam" id="PF13414">
    <property type="entry name" value="TPR_11"/>
    <property type="match status" value="1"/>
</dbReference>
<feature type="repeat" description="TPR" evidence="3">
    <location>
        <begin position="619"/>
        <end position="652"/>
    </location>
</feature>
<feature type="repeat" description="TPR" evidence="3">
    <location>
        <begin position="755"/>
        <end position="788"/>
    </location>
</feature>
<dbReference type="Pfam" id="PF13432">
    <property type="entry name" value="TPR_16"/>
    <property type="match status" value="3"/>
</dbReference>
<evidence type="ECO:0000313" key="6">
    <source>
        <dbReference type="EMBL" id="QCN86468.1"/>
    </source>
</evidence>
<dbReference type="InterPro" id="IPR019734">
    <property type="entry name" value="TPR_rpt"/>
</dbReference>
<feature type="region of interest" description="Disordered" evidence="4">
    <location>
        <begin position="121"/>
        <end position="140"/>
    </location>
</feature>
<sequence>MGSTRPSMQELIRQRSRAGFVGRGRERAAFRANLETAPEDERHRFLFHVHGDAGVGKTFLVRELEQIAREKGALTAYVDESAGASAAEAMGAISRQLGAQGARFKELDRLLAAHRDRRHEAEAVVTAGPGPTDPEPDGPSTGSVLVARAGLVGLGMVPGVGAFAGALDAERLAHHADRVRAGLSARFRNQEDVQLVLSPERVLTPALLTELTDAASSAPWIVLFFDTYERTGPFLDGWLHETMTTDRHGALPATVVVVTAGQHPFDTARWGGFADFVADLPLGPFTEAETRGLLADRGVVAEPVVEEVLRLTGGLPVLVSTLAEQRPTDPDDVGDFSATAVERFLKWEQNPTHRALALACALPRSLDMDVFRAAAECPDDEADALFGWLRGLAFVDDRGDRLRYHGLVRGPMLRLQRRRSPRGWTERHQRLAAEFGRWRAEAADGLRPHQEWDQEHWRELRIEELYHALCARPSAALPAAIEDLIVVCGTDRAAGRRWARMLEEAGDAAAAPDLQDLGRRLARLLVDDDTGATPAMDLLLAHPATSARGRALAHTLRGIELRHAGDHQRALRECDQAVGNAPDLDVAHHNRGLTLRFLGDLPAALAAFDRADELTPGMARVIAGRGETHRLAGRLPQAVADFDRAVALDPTDSDALSSRGVCLHALGRYDEALADFDRAVGADGTRLWPLVRRARLRAELGDWERAFTDLDRAVRAAPGSAWVASERGETYRRAGRFEEAVTEFGRALTLQPDYPSVLAGRGAAHYELGRDQQALADLNQAVELSPGYTWALVRRARTRRRLGDAEGAIEDLRQVVERDPGHAQALIALGEARAALENHQAERTYPT</sequence>
<evidence type="ECO:0000256" key="4">
    <source>
        <dbReference type="SAM" id="MobiDB-lite"/>
    </source>
</evidence>
<reference evidence="6 8" key="1">
    <citation type="submission" date="2018-04" db="EMBL/GenBank/DDBJ databases">
        <title>Complete genome sequences of Streptomyces griseoviridis K61 and characterization of antagonistic properties of biological control agents.</title>
        <authorList>
            <person name="Mariita R.M."/>
            <person name="Sello J.K."/>
        </authorList>
    </citation>
    <scope>NUCLEOTIDE SEQUENCE [LARGE SCALE GENOMIC DNA]</scope>
    <source>
        <strain evidence="6 8">K61</strain>
    </source>
</reference>
<dbReference type="InterPro" id="IPR050498">
    <property type="entry name" value="Ycf3"/>
</dbReference>
<keyword evidence="8" id="KW-1185">Reference proteome</keyword>
<feature type="repeat" description="TPR" evidence="3">
    <location>
        <begin position="653"/>
        <end position="686"/>
    </location>
</feature>
<organism evidence="5 7">
    <name type="scientific">Streptomyces griseoviridis</name>
    <dbReference type="NCBI Taxonomy" id="45398"/>
    <lineage>
        <taxon>Bacteria</taxon>
        <taxon>Bacillati</taxon>
        <taxon>Actinomycetota</taxon>
        <taxon>Actinomycetes</taxon>
        <taxon>Kitasatosporales</taxon>
        <taxon>Streptomycetaceae</taxon>
        <taxon>Streptomyces</taxon>
    </lineage>
</organism>
<dbReference type="Proteomes" id="UP000271291">
    <property type="component" value="Chromosome"/>
</dbReference>
<protein>
    <submittedName>
        <fullName evidence="5">Tetratricopeptide repeat protein</fullName>
    </submittedName>
</protein>
<reference evidence="5 7" key="2">
    <citation type="submission" date="2018-12" db="EMBL/GenBank/DDBJ databases">
        <title>Streptomyces griseoviridis F1-27 complete genome.</title>
        <authorList>
            <person name="Mariita R.M."/>
            <person name="Sello J.K."/>
        </authorList>
    </citation>
    <scope>NUCLEOTIDE SEQUENCE [LARGE SCALE GENOMIC DNA]</scope>
    <source>
        <strain evidence="5 7">F1-27</strain>
    </source>
</reference>
<evidence type="ECO:0000313" key="5">
    <source>
        <dbReference type="EMBL" id="AZS86668.1"/>
    </source>
</evidence>
<feature type="repeat" description="TPR" evidence="3">
    <location>
        <begin position="721"/>
        <end position="754"/>
    </location>
</feature>